<feature type="region of interest" description="Disordered" evidence="1">
    <location>
        <begin position="63"/>
        <end position="123"/>
    </location>
</feature>
<evidence type="ECO:0000313" key="3">
    <source>
        <dbReference type="Proteomes" id="UP000075903"/>
    </source>
</evidence>
<keyword evidence="3" id="KW-1185">Reference proteome</keyword>
<feature type="compositionally biased region" description="Basic and acidic residues" evidence="1">
    <location>
        <begin position="112"/>
        <end position="123"/>
    </location>
</feature>
<dbReference type="AlphaFoldDB" id="A0A182VJ87"/>
<evidence type="ECO:0000313" key="2">
    <source>
        <dbReference type="EnsemblMetazoa" id="AMEM015908-PA"/>
    </source>
</evidence>
<dbReference type="EnsemblMetazoa" id="AMEM015908-RA">
    <property type="protein sequence ID" value="AMEM015908-PA"/>
    <property type="gene ID" value="AMEM015908"/>
</dbReference>
<name>A0A182VJ87_ANOME</name>
<accession>A0A182VJ87</accession>
<dbReference type="VEuPathDB" id="VectorBase:AMEM015908"/>
<protein>
    <submittedName>
        <fullName evidence="2">Uncharacterized protein</fullName>
    </submittedName>
</protein>
<feature type="compositionally biased region" description="Acidic residues" evidence="1">
    <location>
        <begin position="87"/>
        <end position="102"/>
    </location>
</feature>
<reference evidence="2" key="1">
    <citation type="submission" date="2020-05" db="UniProtKB">
        <authorList>
            <consortium name="EnsemblMetazoa"/>
        </authorList>
    </citation>
    <scope>IDENTIFICATION</scope>
    <source>
        <strain evidence="2">MAF</strain>
    </source>
</reference>
<evidence type="ECO:0000256" key="1">
    <source>
        <dbReference type="SAM" id="MobiDB-lite"/>
    </source>
</evidence>
<organism evidence="2 3">
    <name type="scientific">Anopheles merus</name>
    <name type="common">Mosquito</name>
    <dbReference type="NCBI Taxonomy" id="30066"/>
    <lineage>
        <taxon>Eukaryota</taxon>
        <taxon>Metazoa</taxon>
        <taxon>Ecdysozoa</taxon>
        <taxon>Arthropoda</taxon>
        <taxon>Hexapoda</taxon>
        <taxon>Insecta</taxon>
        <taxon>Pterygota</taxon>
        <taxon>Neoptera</taxon>
        <taxon>Endopterygota</taxon>
        <taxon>Diptera</taxon>
        <taxon>Nematocera</taxon>
        <taxon>Culicoidea</taxon>
        <taxon>Culicidae</taxon>
        <taxon>Anophelinae</taxon>
        <taxon>Anopheles</taxon>
    </lineage>
</organism>
<sequence>MCSFLRPAPSPLPNPSGALTIKDQHDRCTDCAKQPFAPVTQMIAFRGGDLAAQGALDLSPDRLVQRDEPGHGIVNSSESHQSAHDDDHDDMDGDDDDDDDDNAPFRRNRQWTGERHGVTERRRTSVALASSALICCCTLRCQLSDPVGATSRSTTKAGNVFGGTTTLRFHVSR</sequence>
<dbReference type="Proteomes" id="UP000075903">
    <property type="component" value="Unassembled WGS sequence"/>
</dbReference>
<proteinExistence type="predicted"/>